<evidence type="ECO:0000256" key="8">
    <source>
        <dbReference type="SAM" id="MobiDB-lite"/>
    </source>
</evidence>
<evidence type="ECO:0000256" key="4">
    <source>
        <dbReference type="ARBA" id="ARBA00023015"/>
    </source>
</evidence>
<dbReference type="AlphaFoldDB" id="A0A4Q6XUZ1"/>
<dbReference type="GO" id="GO:0003677">
    <property type="term" value="F:DNA binding"/>
    <property type="evidence" value="ECO:0007669"/>
    <property type="project" value="UniProtKB-KW"/>
</dbReference>
<keyword evidence="4" id="KW-0805">Transcription regulation</keyword>
<dbReference type="GO" id="GO:0003700">
    <property type="term" value="F:DNA-binding transcription factor activity"/>
    <property type="evidence" value="ECO:0007669"/>
    <property type="project" value="InterPro"/>
</dbReference>
<feature type="compositionally biased region" description="Basic and acidic residues" evidence="8">
    <location>
        <begin position="10"/>
        <end position="20"/>
    </location>
</feature>
<evidence type="ECO:0000256" key="5">
    <source>
        <dbReference type="ARBA" id="ARBA00023125"/>
    </source>
</evidence>
<sequence length="143" mass="15735">MAKLNGFTNEVRRLPRDRNPPYRADQLDTDLLRVLAASEIPLSAYEIATRLRESVRHVMAVSIYRSLHRLCAEQRVERVEMVSGFRIKDAPASVLAICAQCGRTVSVTVASEHAAIERAIAAIGFVVGKVALEASGICSKCRK</sequence>
<keyword evidence="7" id="KW-0479">Metal-binding</keyword>
<keyword evidence="5" id="KW-0238">DNA-binding</keyword>
<dbReference type="InterPro" id="IPR002481">
    <property type="entry name" value="FUR"/>
</dbReference>
<protein>
    <submittedName>
        <fullName evidence="9">Uncharacterized protein</fullName>
    </submittedName>
</protein>
<keyword evidence="10" id="KW-1185">Reference proteome</keyword>
<comment type="similarity">
    <text evidence="1">Belongs to the Fur family.</text>
</comment>
<dbReference type="InterPro" id="IPR036390">
    <property type="entry name" value="WH_DNA-bd_sf"/>
</dbReference>
<dbReference type="InterPro" id="IPR043135">
    <property type="entry name" value="Fur_C"/>
</dbReference>
<dbReference type="Pfam" id="PF01475">
    <property type="entry name" value="FUR"/>
    <property type="match status" value="1"/>
</dbReference>
<accession>A0A4Q6XUZ1</accession>
<gene>
    <name evidence="9" type="ORF">EWE75_21690</name>
</gene>
<feature type="binding site" evidence="7">
    <location>
        <position position="101"/>
    </location>
    <ligand>
        <name>Zn(2+)</name>
        <dbReference type="ChEBI" id="CHEBI:29105"/>
    </ligand>
</feature>
<dbReference type="RefSeq" id="WP_130160180.1">
    <property type="nucleotide sequence ID" value="NZ_SGIS01000055.1"/>
</dbReference>
<dbReference type="Proteomes" id="UP000292085">
    <property type="component" value="Unassembled WGS sequence"/>
</dbReference>
<evidence type="ECO:0000313" key="9">
    <source>
        <dbReference type="EMBL" id="RZF60689.1"/>
    </source>
</evidence>
<dbReference type="SUPFAM" id="SSF46785">
    <property type="entry name" value="Winged helix' DNA-binding domain"/>
    <property type="match status" value="1"/>
</dbReference>
<feature type="binding site" evidence="7">
    <location>
        <position position="138"/>
    </location>
    <ligand>
        <name>Zn(2+)</name>
        <dbReference type="ChEBI" id="CHEBI:29105"/>
    </ligand>
</feature>
<keyword evidence="3 7" id="KW-0862">Zinc</keyword>
<comment type="cofactor">
    <cofactor evidence="7">
        <name>Zn(2+)</name>
        <dbReference type="ChEBI" id="CHEBI:29105"/>
    </cofactor>
    <text evidence="7">Binds 1 zinc ion per subunit.</text>
</comment>
<dbReference type="InterPro" id="IPR036388">
    <property type="entry name" value="WH-like_DNA-bd_sf"/>
</dbReference>
<reference evidence="9 10" key="1">
    <citation type="submission" date="2019-02" db="EMBL/GenBank/DDBJ databases">
        <authorList>
            <person name="Li Y."/>
        </authorList>
    </citation>
    <scope>NUCLEOTIDE SEQUENCE [LARGE SCALE GENOMIC DNA]</scope>
    <source>
        <strain evidence="9 10">3-7</strain>
    </source>
</reference>
<dbReference type="Gene3D" id="1.10.10.10">
    <property type="entry name" value="Winged helix-like DNA-binding domain superfamily/Winged helix DNA-binding domain"/>
    <property type="match status" value="1"/>
</dbReference>
<evidence type="ECO:0000256" key="7">
    <source>
        <dbReference type="PIRSR" id="PIRSR602481-1"/>
    </source>
</evidence>
<feature type="binding site" evidence="7">
    <location>
        <position position="141"/>
    </location>
    <ligand>
        <name>Zn(2+)</name>
        <dbReference type="ChEBI" id="CHEBI:29105"/>
    </ligand>
</feature>
<feature type="region of interest" description="Disordered" evidence="8">
    <location>
        <begin position="1"/>
        <end position="20"/>
    </location>
</feature>
<comment type="caution">
    <text evidence="9">The sequence shown here is derived from an EMBL/GenBank/DDBJ whole genome shotgun (WGS) entry which is preliminary data.</text>
</comment>
<evidence type="ECO:0000256" key="6">
    <source>
        <dbReference type="ARBA" id="ARBA00023163"/>
    </source>
</evidence>
<evidence type="ECO:0000256" key="3">
    <source>
        <dbReference type="ARBA" id="ARBA00022833"/>
    </source>
</evidence>
<proteinExistence type="inferred from homology"/>
<evidence type="ECO:0000256" key="2">
    <source>
        <dbReference type="ARBA" id="ARBA00022491"/>
    </source>
</evidence>
<dbReference type="OrthoDB" id="9801127at2"/>
<dbReference type="Gene3D" id="3.30.1490.190">
    <property type="match status" value="1"/>
</dbReference>
<feature type="binding site" evidence="7">
    <location>
        <position position="98"/>
    </location>
    <ligand>
        <name>Zn(2+)</name>
        <dbReference type="ChEBI" id="CHEBI:29105"/>
    </ligand>
</feature>
<keyword evidence="6" id="KW-0804">Transcription</keyword>
<evidence type="ECO:0000256" key="1">
    <source>
        <dbReference type="ARBA" id="ARBA00007957"/>
    </source>
</evidence>
<evidence type="ECO:0000313" key="10">
    <source>
        <dbReference type="Proteomes" id="UP000292085"/>
    </source>
</evidence>
<name>A0A4Q6XUZ1_9SPHN</name>
<organism evidence="9 10">
    <name type="scientific">Sphingomonas populi</name>
    <dbReference type="NCBI Taxonomy" id="2484750"/>
    <lineage>
        <taxon>Bacteria</taxon>
        <taxon>Pseudomonadati</taxon>
        <taxon>Pseudomonadota</taxon>
        <taxon>Alphaproteobacteria</taxon>
        <taxon>Sphingomonadales</taxon>
        <taxon>Sphingomonadaceae</taxon>
        <taxon>Sphingomonas</taxon>
    </lineage>
</organism>
<dbReference type="GO" id="GO:0046872">
    <property type="term" value="F:metal ion binding"/>
    <property type="evidence" value="ECO:0007669"/>
    <property type="project" value="UniProtKB-KW"/>
</dbReference>
<dbReference type="EMBL" id="SGIS01000055">
    <property type="protein sequence ID" value="RZF60689.1"/>
    <property type="molecule type" value="Genomic_DNA"/>
</dbReference>
<keyword evidence="2" id="KW-0678">Repressor</keyword>